<dbReference type="OrthoDB" id="5401779at2759"/>
<keyword evidence="2 7" id="KW-0812">Transmembrane</keyword>
<evidence type="ECO:0000259" key="8">
    <source>
        <dbReference type="Pfam" id="PF20684"/>
    </source>
</evidence>
<evidence type="ECO:0000256" key="1">
    <source>
        <dbReference type="ARBA" id="ARBA00004141"/>
    </source>
</evidence>
<feature type="transmembrane region" description="Helical" evidence="7">
    <location>
        <begin position="26"/>
        <end position="46"/>
    </location>
</feature>
<evidence type="ECO:0000256" key="7">
    <source>
        <dbReference type="SAM" id="Phobius"/>
    </source>
</evidence>
<dbReference type="InterPro" id="IPR052337">
    <property type="entry name" value="SAT4-like"/>
</dbReference>
<evidence type="ECO:0000256" key="4">
    <source>
        <dbReference type="ARBA" id="ARBA00023136"/>
    </source>
</evidence>
<keyword evidence="4 7" id="KW-0472">Membrane</keyword>
<dbReference type="EMBL" id="KV750192">
    <property type="protein sequence ID" value="OCL05852.1"/>
    <property type="molecule type" value="Genomic_DNA"/>
</dbReference>
<dbReference type="PANTHER" id="PTHR33048">
    <property type="entry name" value="PTH11-LIKE INTEGRAL MEMBRANE PROTEIN (AFU_ORTHOLOGUE AFUA_5G11245)"/>
    <property type="match status" value="1"/>
</dbReference>
<dbReference type="InterPro" id="IPR049326">
    <property type="entry name" value="Rhodopsin_dom_fungi"/>
</dbReference>
<dbReference type="GO" id="GO:0016020">
    <property type="term" value="C:membrane"/>
    <property type="evidence" value="ECO:0007669"/>
    <property type="project" value="UniProtKB-SubCell"/>
</dbReference>
<organism evidence="9 10">
    <name type="scientific">Glonium stellatum</name>
    <dbReference type="NCBI Taxonomy" id="574774"/>
    <lineage>
        <taxon>Eukaryota</taxon>
        <taxon>Fungi</taxon>
        <taxon>Dikarya</taxon>
        <taxon>Ascomycota</taxon>
        <taxon>Pezizomycotina</taxon>
        <taxon>Dothideomycetes</taxon>
        <taxon>Pleosporomycetidae</taxon>
        <taxon>Gloniales</taxon>
        <taxon>Gloniaceae</taxon>
        <taxon>Glonium</taxon>
    </lineage>
</organism>
<protein>
    <recommendedName>
        <fullName evidence="8">Rhodopsin domain-containing protein</fullName>
    </recommendedName>
</protein>
<feature type="transmembrane region" description="Helical" evidence="7">
    <location>
        <begin position="131"/>
        <end position="153"/>
    </location>
</feature>
<gene>
    <name evidence="9" type="ORF">AOQ84DRAFT_344176</name>
</gene>
<name>A0A8E2JQP3_9PEZI</name>
<dbReference type="Pfam" id="PF20684">
    <property type="entry name" value="Fung_rhodopsin"/>
    <property type="match status" value="1"/>
</dbReference>
<dbReference type="PANTHER" id="PTHR33048:SF129">
    <property type="entry name" value="INTEGRAL MEMBRANE PROTEIN-RELATED"/>
    <property type="match status" value="1"/>
</dbReference>
<keyword evidence="10" id="KW-1185">Reference proteome</keyword>
<sequence>MGGQTPTLQDIASWPPPNLVNPETRVGLLLGAEISLCVVMICFLAGRFYSRTIIRWTIGLDDWVFSISSTIMTSISTRPKIQTGYHLWDFDPASDADIKSAQLLFAPMCSLTKISVCLTYLRIFPSRTSKLFCYSAIPYEIGWGLATFFAYLFQCVPIQSYWFPTQYPNRRCVDQAVLLYATAALNNLSDFLIPPRPIRDLWKVRLPFKQRIGLIIMFTIGVLVCVAGICRICYLTIFFNSYDIFYNAATVYVINAIETDFAIICGCLPSCKPLMVRWFPRLFGSNSETTHPSTRKGRSLPPNSQSFPFQELQGGILKEDAFRVEYSDGADRKRFETENNTSNAAPAAGEDAESEEGSISHEDSRASPGVSATRIV</sequence>
<dbReference type="AlphaFoldDB" id="A0A8E2JQP3"/>
<feature type="transmembrane region" description="Helical" evidence="7">
    <location>
        <begin position="214"/>
        <end position="238"/>
    </location>
</feature>
<comment type="subcellular location">
    <subcellularLocation>
        <location evidence="1">Membrane</location>
        <topology evidence="1">Multi-pass membrane protein</topology>
    </subcellularLocation>
</comment>
<comment type="similarity">
    <text evidence="5">Belongs to the SAT4 family.</text>
</comment>
<evidence type="ECO:0000313" key="9">
    <source>
        <dbReference type="EMBL" id="OCL05852.1"/>
    </source>
</evidence>
<evidence type="ECO:0000256" key="5">
    <source>
        <dbReference type="ARBA" id="ARBA00038359"/>
    </source>
</evidence>
<evidence type="ECO:0000256" key="3">
    <source>
        <dbReference type="ARBA" id="ARBA00022989"/>
    </source>
</evidence>
<feature type="region of interest" description="Disordered" evidence="6">
    <location>
        <begin position="287"/>
        <end position="306"/>
    </location>
</feature>
<feature type="region of interest" description="Disordered" evidence="6">
    <location>
        <begin position="333"/>
        <end position="376"/>
    </location>
</feature>
<evidence type="ECO:0000256" key="6">
    <source>
        <dbReference type="SAM" id="MobiDB-lite"/>
    </source>
</evidence>
<dbReference type="Proteomes" id="UP000250140">
    <property type="component" value="Unassembled WGS sequence"/>
</dbReference>
<proteinExistence type="inferred from homology"/>
<feature type="domain" description="Rhodopsin" evidence="8">
    <location>
        <begin position="47"/>
        <end position="276"/>
    </location>
</feature>
<reference evidence="9 10" key="1">
    <citation type="journal article" date="2016" name="Nat. Commun.">
        <title>Ectomycorrhizal ecology is imprinted in the genome of the dominant symbiotic fungus Cenococcum geophilum.</title>
        <authorList>
            <consortium name="DOE Joint Genome Institute"/>
            <person name="Peter M."/>
            <person name="Kohler A."/>
            <person name="Ohm R.A."/>
            <person name="Kuo A."/>
            <person name="Krutzmann J."/>
            <person name="Morin E."/>
            <person name="Arend M."/>
            <person name="Barry K.W."/>
            <person name="Binder M."/>
            <person name="Choi C."/>
            <person name="Clum A."/>
            <person name="Copeland A."/>
            <person name="Grisel N."/>
            <person name="Haridas S."/>
            <person name="Kipfer T."/>
            <person name="LaButti K."/>
            <person name="Lindquist E."/>
            <person name="Lipzen A."/>
            <person name="Maire R."/>
            <person name="Meier B."/>
            <person name="Mihaltcheva S."/>
            <person name="Molinier V."/>
            <person name="Murat C."/>
            <person name="Poggeler S."/>
            <person name="Quandt C.A."/>
            <person name="Sperisen C."/>
            <person name="Tritt A."/>
            <person name="Tisserant E."/>
            <person name="Crous P.W."/>
            <person name="Henrissat B."/>
            <person name="Nehls U."/>
            <person name="Egli S."/>
            <person name="Spatafora J.W."/>
            <person name="Grigoriev I.V."/>
            <person name="Martin F.M."/>
        </authorList>
    </citation>
    <scope>NUCLEOTIDE SEQUENCE [LARGE SCALE GENOMIC DNA]</scope>
    <source>
        <strain evidence="9 10">CBS 207.34</strain>
    </source>
</reference>
<evidence type="ECO:0000313" key="10">
    <source>
        <dbReference type="Proteomes" id="UP000250140"/>
    </source>
</evidence>
<evidence type="ECO:0000256" key="2">
    <source>
        <dbReference type="ARBA" id="ARBA00022692"/>
    </source>
</evidence>
<keyword evidence="3 7" id="KW-1133">Transmembrane helix</keyword>
<accession>A0A8E2JQP3</accession>